<dbReference type="AlphaFoldDB" id="A0A210R477"/>
<evidence type="ECO:0000313" key="3">
    <source>
        <dbReference type="EMBL" id="OWF55883.1"/>
    </source>
</evidence>
<comment type="caution">
    <text evidence="3">The sequence shown here is derived from an EMBL/GenBank/DDBJ whole genome shotgun (WGS) entry which is preliminary data.</text>
</comment>
<feature type="region of interest" description="Disordered" evidence="1">
    <location>
        <begin position="189"/>
        <end position="214"/>
    </location>
</feature>
<reference evidence="3 4" key="1">
    <citation type="journal article" date="2017" name="Nat. Ecol. Evol.">
        <title>Scallop genome provides insights into evolution of bilaterian karyotype and development.</title>
        <authorList>
            <person name="Wang S."/>
            <person name="Zhang J."/>
            <person name="Jiao W."/>
            <person name="Li J."/>
            <person name="Xun X."/>
            <person name="Sun Y."/>
            <person name="Guo X."/>
            <person name="Huan P."/>
            <person name="Dong B."/>
            <person name="Zhang L."/>
            <person name="Hu X."/>
            <person name="Sun X."/>
            <person name="Wang J."/>
            <person name="Zhao C."/>
            <person name="Wang Y."/>
            <person name="Wang D."/>
            <person name="Huang X."/>
            <person name="Wang R."/>
            <person name="Lv J."/>
            <person name="Li Y."/>
            <person name="Zhang Z."/>
            <person name="Liu B."/>
            <person name="Lu W."/>
            <person name="Hui Y."/>
            <person name="Liang J."/>
            <person name="Zhou Z."/>
            <person name="Hou R."/>
            <person name="Li X."/>
            <person name="Liu Y."/>
            <person name="Li H."/>
            <person name="Ning X."/>
            <person name="Lin Y."/>
            <person name="Zhao L."/>
            <person name="Xing Q."/>
            <person name="Dou J."/>
            <person name="Li Y."/>
            <person name="Mao J."/>
            <person name="Guo H."/>
            <person name="Dou H."/>
            <person name="Li T."/>
            <person name="Mu C."/>
            <person name="Jiang W."/>
            <person name="Fu Q."/>
            <person name="Fu X."/>
            <person name="Miao Y."/>
            <person name="Liu J."/>
            <person name="Yu Q."/>
            <person name="Li R."/>
            <person name="Liao H."/>
            <person name="Li X."/>
            <person name="Kong Y."/>
            <person name="Jiang Z."/>
            <person name="Chourrout D."/>
            <person name="Li R."/>
            <person name="Bao Z."/>
        </authorList>
    </citation>
    <scope>NUCLEOTIDE SEQUENCE [LARGE SCALE GENOMIC DNA]</scope>
    <source>
        <strain evidence="3 4">PY_sf001</strain>
    </source>
</reference>
<gene>
    <name evidence="3" type="ORF">KP79_PYT11663</name>
</gene>
<protein>
    <submittedName>
        <fullName evidence="3">Uncharacterized protein</fullName>
    </submittedName>
</protein>
<dbReference type="EMBL" id="NEDP02000459">
    <property type="protein sequence ID" value="OWF55883.1"/>
    <property type="molecule type" value="Genomic_DNA"/>
</dbReference>
<accession>A0A210R477</accession>
<proteinExistence type="predicted"/>
<evidence type="ECO:0000313" key="4">
    <source>
        <dbReference type="Proteomes" id="UP000242188"/>
    </source>
</evidence>
<name>A0A210R477_MIZYE</name>
<keyword evidence="4" id="KW-1185">Reference proteome</keyword>
<dbReference type="Proteomes" id="UP000242188">
    <property type="component" value="Unassembled WGS sequence"/>
</dbReference>
<organism evidence="3 4">
    <name type="scientific">Mizuhopecten yessoensis</name>
    <name type="common">Japanese scallop</name>
    <name type="synonym">Patinopecten yessoensis</name>
    <dbReference type="NCBI Taxonomy" id="6573"/>
    <lineage>
        <taxon>Eukaryota</taxon>
        <taxon>Metazoa</taxon>
        <taxon>Spiralia</taxon>
        <taxon>Lophotrochozoa</taxon>
        <taxon>Mollusca</taxon>
        <taxon>Bivalvia</taxon>
        <taxon>Autobranchia</taxon>
        <taxon>Pteriomorphia</taxon>
        <taxon>Pectinida</taxon>
        <taxon>Pectinoidea</taxon>
        <taxon>Pectinidae</taxon>
        <taxon>Mizuhopecten</taxon>
    </lineage>
</organism>
<evidence type="ECO:0000256" key="2">
    <source>
        <dbReference type="SAM" id="Phobius"/>
    </source>
</evidence>
<keyword evidence="2" id="KW-0812">Transmembrane</keyword>
<evidence type="ECO:0000256" key="1">
    <source>
        <dbReference type="SAM" id="MobiDB-lite"/>
    </source>
</evidence>
<keyword evidence="2" id="KW-1133">Transmembrane helix</keyword>
<keyword evidence="2" id="KW-0472">Membrane</keyword>
<feature type="compositionally biased region" description="Polar residues" evidence="1">
    <location>
        <begin position="190"/>
        <end position="208"/>
    </location>
</feature>
<dbReference type="OrthoDB" id="10322642at2759"/>
<sequence length="230" mass="24869">MVVLDHTNCLLRQTYKVDKMGVLATWRGVRLENCIIKLARDTAQSEAICVDVLTLNISKGQCPPDIQMFSGYSGTPFQVSNCDTSPVRKCMTSEFASLKLEANASSSVLAVRISTDTSYVSVQPTQTPADPAMRSGLPLGAIIGIMVGVFIPIIIVVIVVAVICIRRTNKPVDNDGIVYYPPKIQEPASELTNGSTDIDPSHLLNSPPTITDDDDISQEISQSMRLSAIV</sequence>
<feature type="transmembrane region" description="Helical" evidence="2">
    <location>
        <begin position="139"/>
        <end position="165"/>
    </location>
</feature>